<evidence type="ECO:0000256" key="3">
    <source>
        <dbReference type="ARBA" id="ARBA00022898"/>
    </source>
</evidence>
<dbReference type="InterPro" id="IPR015421">
    <property type="entry name" value="PyrdxlP-dep_Trfase_major"/>
</dbReference>
<organism evidence="6 7">
    <name type="scientific">Hyphomonas atlantica</name>
    <dbReference type="NCBI Taxonomy" id="1280948"/>
    <lineage>
        <taxon>Bacteria</taxon>
        <taxon>Pseudomonadati</taxon>
        <taxon>Pseudomonadota</taxon>
        <taxon>Alphaproteobacteria</taxon>
        <taxon>Hyphomonadales</taxon>
        <taxon>Hyphomonadaceae</taxon>
        <taxon>Hyphomonas</taxon>
    </lineage>
</organism>
<dbReference type="Gene3D" id="3.90.1150.10">
    <property type="entry name" value="Aspartate Aminotransferase, domain 1"/>
    <property type="match status" value="1"/>
</dbReference>
<protein>
    <submittedName>
        <fullName evidence="6">Aminotransferase</fullName>
    </submittedName>
</protein>
<dbReference type="Gene3D" id="3.40.640.10">
    <property type="entry name" value="Type I PLP-dependent aspartate aminotransferase-like (Major domain)"/>
    <property type="match status" value="1"/>
</dbReference>
<keyword evidence="3" id="KW-0663">Pyridoxal phosphate</keyword>
<dbReference type="GO" id="GO:0008483">
    <property type="term" value="F:transaminase activity"/>
    <property type="evidence" value="ECO:0007669"/>
    <property type="project" value="UniProtKB-KW"/>
</dbReference>
<dbReference type="PANTHER" id="PTHR11601:SF34">
    <property type="entry name" value="CYSTEINE DESULFURASE"/>
    <property type="match status" value="1"/>
</dbReference>
<keyword evidence="6" id="KW-0032">Aminotransferase</keyword>
<dbReference type="AlphaFoldDB" id="A0A356W166"/>
<dbReference type="SUPFAM" id="SSF53383">
    <property type="entry name" value="PLP-dependent transferases"/>
    <property type="match status" value="1"/>
</dbReference>
<dbReference type="PANTHER" id="PTHR11601">
    <property type="entry name" value="CYSTEINE DESULFURYLASE FAMILY MEMBER"/>
    <property type="match status" value="1"/>
</dbReference>
<feature type="non-terminal residue" evidence="6">
    <location>
        <position position="79"/>
    </location>
</feature>
<dbReference type="InterPro" id="IPR015424">
    <property type="entry name" value="PyrdxlP-dep_Trfase"/>
</dbReference>
<gene>
    <name evidence="6" type="ORF">DD728_00345</name>
</gene>
<sequence length="79" mass="8166">MIYADYNATSPLRPEARKAMVDVWDMGATNPSSVHASGRAARGVLERARTAIGGAIGSRAEDIVLTGGGTEADNLAIHG</sequence>
<dbReference type="EMBL" id="DOGS01000011">
    <property type="protein sequence ID" value="HBQ47331.1"/>
    <property type="molecule type" value="Genomic_DNA"/>
</dbReference>
<dbReference type="Gene3D" id="1.10.260.50">
    <property type="match status" value="1"/>
</dbReference>
<dbReference type="GO" id="GO:0031071">
    <property type="term" value="F:cysteine desulfurase activity"/>
    <property type="evidence" value="ECO:0007669"/>
    <property type="project" value="UniProtKB-EC"/>
</dbReference>
<evidence type="ECO:0000313" key="6">
    <source>
        <dbReference type="EMBL" id="HBQ47331.1"/>
    </source>
</evidence>
<reference evidence="6 7" key="1">
    <citation type="journal article" date="2018" name="Nat. Biotechnol.">
        <title>A standardized bacterial taxonomy based on genome phylogeny substantially revises the tree of life.</title>
        <authorList>
            <person name="Parks D.H."/>
            <person name="Chuvochina M."/>
            <person name="Waite D.W."/>
            <person name="Rinke C."/>
            <person name="Skarshewski A."/>
            <person name="Chaumeil P.A."/>
            <person name="Hugenholtz P."/>
        </authorList>
    </citation>
    <scope>NUCLEOTIDE SEQUENCE [LARGE SCALE GENOMIC DNA]</scope>
    <source>
        <strain evidence="6">UBA10378</strain>
    </source>
</reference>
<comment type="catalytic activity">
    <reaction evidence="4">
        <text>(sulfur carrier)-H + L-cysteine = (sulfur carrier)-SH + L-alanine</text>
        <dbReference type="Rhea" id="RHEA:43892"/>
        <dbReference type="Rhea" id="RHEA-COMP:14737"/>
        <dbReference type="Rhea" id="RHEA-COMP:14739"/>
        <dbReference type="ChEBI" id="CHEBI:29917"/>
        <dbReference type="ChEBI" id="CHEBI:35235"/>
        <dbReference type="ChEBI" id="CHEBI:57972"/>
        <dbReference type="ChEBI" id="CHEBI:64428"/>
        <dbReference type="EC" id="2.8.1.7"/>
    </reaction>
</comment>
<comment type="caution">
    <text evidence="6">The sequence shown here is derived from an EMBL/GenBank/DDBJ whole genome shotgun (WGS) entry which is preliminary data.</text>
</comment>
<comment type="cofactor">
    <cofactor evidence="1">
        <name>pyridoxal 5'-phosphate</name>
        <dbReference type="ChEBI" id="CHEBI:597326"/>
    </cofactor>
</comment>
<keyword evidence="6" id="KW-0808">Transferase</keyword>
<dbReference type="RefSeq" id="WP_348762763.1">
    <property type="nucleotide sequence ID" value="NZ_CAXEMP010000037.1"/>
</dbReference>
<evidence type="ECO:0000256" key="1">
    <source>
        <dbReference type="ARBA" id="ARBA00001933"/>
    </source>
</evidence>
<dbReference type="InterPro" id="IPR000192">
    <property type="entry name" value="Aminotrans_V_dom"/>
</dbReference>
<evidence type="ECO:0000256" key="4">
    <source>
        <dbReference type="ARBA" id="ARBA00050776"/>
    </source>
</evidence>
<name>A0A356W166_9PROT</name>
<dbReference type="Pfam" id="PF00266">
    <property type="entry name" value="Aminotran_5"/>
    <property type="match status" value="1"/>
</dbReference>
<dbReference type="InterPro" id="IPR015422">
    <property type="entry name" value="PyrdxlP-dep_Trfase_small"/>
</dbReference>
<comment type="similarity">
    <text evidence="2">Belongs to the class-V pyridoxal-phosphate-dependent aminotransferase family. NifS/IscS subfamily.</text>
</comment>
<dbReference type="Proteomes" id="UP000263957">
    <property type="component" value="Unassembled WGS sequence"/>
</dbReference>
<evidence type="ECO:0000313" key="7">
    <source>
        <dbReference type="Proteomes" id="UP000263957"/>
    </source>
</evidence>
<proteinExistence type="inferred from homology"/>
<feature type="domain" description="Aminotransferase class V" evidence="5">
    <location>
        <begin position="2"/>
        <end position="79"/>
    </location>
</feature>
<evidence type="ECO:0000256" key="2">
    <source>
        <dbReference type="ARBA" id="ARBA00006490"/>
    </source>
</evidence>
<accession>A0A356W166</accession>
<evidence type="ECO:0000259" key="5">
    <source>
        <dbReference type="Pfam" id="PF00266"/>
    </source>
</evidence>